<dbReference type="InParanoid" id="A0A7I4F1P4"/>
<dbReference type="EMBL" id="ABEU02000012">
    <property type="status" value="NOT_ANNOTATED_CDS"/>
    <property type="molecule type" value="Genomic_DNA"/>
</dbReference>
<dbReference type="EnsemblPlants" id="Pp3c12_18310V3.3">
    <property type="protein sequence ID" value="Pp3c12_18310V3.3"/>
    <property type="gene ID" value="Pp3c12_18310"/>
</dbReference>
<reference evidence="1 2" key="2">
    <citation type="journal article" date="2018" name="Plant J.">
        <title>The Physcomitrella patens chromosome-scale assembly reveals moss genome structure and evolution.</title>
        <authorList>
            <person name="Lang D."/>
            <person name="Ullrich K.K."/>
            <person name="Murat F."/>
            <person name="Fuchs J."/>
            <person name="Jenkins J."/>
            <person name="Haas F.B."/>
            <person name="Piednoel M."/>
            <person name="Gundlach H."/>
            <person name="Van Bel M."/>
            <person name="Meyberg R."/>
            <person name="Vives C."/>
            <person name="Morata J."/>
            <person name="Symeonidi A."/>
            <person name="Hiss M."/>
            <person name="Muchero W."/>
            <person name="Kamisugi Y."/>
            <person name="Saleh O."/>
            <person name="Blanc G."/>
            <person name="Decker E.L."/>
            <person name="van Gessel N."/>
            <person name="Grimwood J."/>
            <person name="Hayes R.D."/>
            <person name="Graham S.W."/>
            <person name="Gunter L.E."/>
            <person name="McDaniel S.F."/>
            <person name="Hoernstein S.N.W."/>
            <person name="Larsson A."/>
            <person name="Li F.W."/>
            <person name="Perroud P.F."/>
            <person name="Phillips J."/>
            <person name="Ranjan P."/>
            <person name="Rokshar D.S."/>
            <person name="Rothfels C.J."/>
            <person name="Schneider L."/>
            <person name="Shu S."/>
            <person name="Stevenson D.W."/>
            <person name="Thummler F."/>
            <person name="Tillich M."/>
            <person name="Villarreal Aguilar J.C."/>
            <person name="Widiez T."/>
            <person name="Wong G.K."/>
            <person name="Wymore A."/>
            <person name="Zhang Y."/>
            <person name="Zimmer A.D."/>
            <person name="Quatrano R.S."/>
            <person name="Mayer K.F.X."/>
            <person name="Goodstein D."/>
            <person name="Casacuberta J.M."/>
            <person name="Vandepoele K."/>
            <person name="Reski R."/>
            <person name="Cuming A.C."/>
            <person name="Tuskan G.A."/>
            <person name="Maumus F."/>
            <person name="Salse J."/>
            <person name="Schmutz J."/>
            <person name="Rensing S.A."/>
        </authorList>
    </citation>
    <scope>NUCLEOTIDE SEQUENCE [LARGE SCALE GENOMIC DNA]</scope>
    <source>
        <strain evidence="1 2">cv. Gransden 2004</strain>
    </source>
</reference>
<organism evidence="1 2">
    <name type="scientific">Physcomitrium patens</name>
    <name type="common">Spreading-leaved earth moss</name>
    <name type="synonym">Physcomitrella patens</name>
    <dbReference type="NCBI Taxonomy" id="3218"/>
    <lineage>
        <taxon>Eukaryota</taxon>
        <taxon>Viridiplantae</taxon>
        <taxon>Streptophyta</taxon>
        <taxon>Embryophyta</taxon>
        <taxon>Bryophyta</taxon>
        <taxon>Bryophytina</taxon>
        <taxon>Bryopsida</taxon>
        <taxon>Funariidae</taxon>
        <taxon>Funariales</taxon>
        <taxon>Funariaceae</taxon>
        <taxon>Physcomitrium</taxon>
    </lineage>
</organism>
<protein>
    <submittedName>
        <fullName evidence="1">Uncharacterized protein</fullName>
    </submittedName>
</protein>
<name>A0A7I4F1P4_PHYPA</name>
<proteinExistence type="predicted"/>
<sequence length="106" mass="11660">MRLDVGYRTESILGDSEWVSVDNDSAFTGGHKANNVLVLRCCTDGGKKTVCRNQKGGSDKGAVVSRNEIKETTAANLWGKRAKDLGYKPKPAGYQKYKEYIQMLDG</sequence>
<evidence type="ECO:0000313" key="1">
    <source>
        <dbReference type="EnsemblPlants" id="Pp3c12_18310V3.3"/>
    </source>
</evidence>
<evidence type="ECO:0000313" key="2">
    <source>
        <dbReference type="Proteomes" id="UP000006727"/>
    </source>
</evidence>
<accession>A0A7I4F1P4</accession>
<dbReference type="Proteomes" id="UP000006727">
    <property type="component" value="Chromosome 12"/>
</dbReference>
<dbReference type="AlphaFoldDB" id="A0A7I4F1P4"/>
<keyword evidence="2" id="KW-1185">Reference proteome</keyword>
<reference evidence="1" key="3">
    <citation type="submission" date="2020-12" db="UniProtKB">
        <authorList>
            <consortium name="EnsemblPlants"/>
        </authorList>
    </citation>
    <scope>IDENTIFICATION</scope>
</reference>
<dbReference type="Gramene" id="Pp3c12_18310V3.3">
    <property type="protein sequence ID" value="Pp3c12_18310V3.3"/>
    <property type="gene ID" value="Pp3c12_18310"/>
</dbReference>
<reference evidence="1 2" key="1">
    <citation type="journal article" date="2008" name="Science">
        <title>The Physcomitrella genome reveals evolutionary insights into the conquest of land by plants.</title>
        <authorList>
            <person name="Rensing S."/>
            <person name="Lang D."/>
            <person name="Zimmer A."/>
            <person name="Terry A."/>
            <person name="Salamov A."/>
            <person name="Shapiro H."/>
            <person name="Nishiyama T."/>
            <person name="Perroud P.-F."/>
            <person name="Lindquist E."/>
            <person name="Kamisugi Y."/>
            <person name="Tanahashi T."/>
            <person name="Sakakibara K."/>
            <person name="Fujita T."/>
            <person name="Oishi K."/>
            <person name="Shin-I T."/>
            <person name="Kuroki Y."/>
            <person name="Toyoda A."/>
            <person name="Suzuki Y."/>
            <person name="Hashimoto A."/>
            <person name="Yamaguchi K."/>
            <person name="Sugano A."/>
            <person name="Kohara Y."/>
            <person name="Fujiyama A."/>
            <person name="Anterola A."/>
            <person name="Aoki S."/>
            <person name="Ashton N."/>
            <person name="Barbazuk W.B."/>
            <person name="Barker E."/>
            <person name="Bennetzen J."/>
            <person name="Bezanilla M."/>
            <person name="Blankenship R."/>
            <person name="Cho S.H."/>
            <person name="Dutcher S."/>
            <person name="Estelle M."/>
            <person name="Fawcett J.A."/>
            <person name="Gundlach H."/>
            <person name="Hanada K."/>
            <person name="Heyl A."/>
            <person name="Hicks K.A."/>
            <person name="Hugh J."/>
            <person name="Lohr M."/>
            <person name="Mayer K."/>
            <person name="Melkozernov A."/>
            <person name="Murata T."/>
            <person name="Nelson D."/>
            <person name="Pils B."/>
            <person name="Prigge M."/>
            <person name="Reiss B."/>
            <person name="Renner T."/>
            <person name="Rombauts S."/>
            <person name="Rushton P."/>
            <person name="Sanderfoot A."/>
            <person name="Schween G."/>
            <person name="Shiu S.-H."/>
            <person name="Stueber K."/>
            <person name="Theodoulou F.L."/>
            <person name="Tu H."/>
            <person name="Van de Peer Y."/>
            <person name="Verrier P.J."/>
            <person name="Waters E."/>
            <person name="Wood A."/>
            <person name="Yang L."/>
            <person name="Cove D."/>
            <person name="Cuming A."/>
            <person name="Hasebe M."/>
            <person name="Lucas S."/>
            <person name="Mishler D.B."/>
            <person name="Reski R."/>
            <person name="Grigoriev I."/>
            <person name="Quatrano R.S."/>
            <person name="Boore J.L."/>
        </authorList>
    </citation>
    <scope>NUCLEOTIDE SEQUENCE [LARGE SCALE GENOMIC DNA]</scope>
    <source>
        <strain evidence="1 2">cv. Gransden 2004</strain>
    </source>
</reference>